<sequence>MPATKRRIDTGLIQRLKDEPYRFEFFQAVRLLLAKYRKDSTVHDLDILGQVIRFRNSVSLAFPPSEIESLEFEWDSDDTEETEVGTIGNAHLSFKSVTLTPSFIGLIGPMGVMPRYYTQQVAERETYQRDHATRAFLDIFTSRAVALFYQAWLKCRLHLQYEADRTQRFLPMLLSLAGLGTDKAQQPIDSPGAFSSESLAYYAGPLRERPQSVQWFARVVTDYFHVKCSAKQFVGQWIEIPSHDLTRLGGANCTLGQTTFCGCRVWDRQTCVRLTIGPMSKAQFGEFLPAGTAGAKLGNLFRLMVGATFDCEVRLLLDKRDVVIASLHGDEGVHLGWNSWLSSRPIEHDAHDTAYLIKAEDAN</sequence>
<dbReference type="Pfam" id="PF06996">
    <property type="entry name" value="T6SS_TssG"/>
    <property type="match status" value="1"/>
</dbReference>
<evidence type="ECO:0000313" key="1">
    <source>
        <dbReference type="EMBL" id="RJG06135.1"/>
    </source>
</evidence>
<dbReference type="PANTHER" id="PTHR35564:SF4">
    <property type="entry name" value="CYTOPLASMIC PROTEIN"/>
    <property type="match status" value="1"/>
</dbReference>
<gene>
    <name evidence="1" type="primary">tssG</name>
    <name evidence="1" type="ORF">D3870_09070</name>
</gene>
<protein>
    <submittedName>
        <fullName evidence="1">Type VI secretion system baseplate subunit TssG</fullName>
    </submittedName>
</protein>
<dbReference type="InterPro" id="IPR010732">
    <property type="entry name" value="T6SS_TssG-like"/>
</dbReference>
<dbReference type="EMBL" id="QYUN01000002">
    <property type="protein sequence ID" value="RJG06135.1"/>
    <property type="molecule type" value="Genomic_DNA"/>
</dbReference>
<dbReference type="NCBIfam" id="TIGR03347">
    <property type="entry name" value="VI_chp_1"/>
    <property type="match status" value="1"/>
</dbReference>
<evidence type="ECO:0000313" key="2">
    <source>
        <dbReference type="Proteomes" id="UP000285190"/>
    </source>
</evidence>
<proteinExistence type="predicted"/>
<dbReference type="AlphaFoldDB" id="A0A418X136"/>
<accession>A0A418X136</accession>
<reference evidence="1 2" key="1">
    <citation type="submission" date="2018-09" db="EMBL/GenBank/DDBJ databases">
        <authorList>
            <person name="Zhu H."/>
        </authorList>
    </citation>
    <scope>NUCLEOTIDE SEQUENCE [LARGE SCALE GENOMIC DNA]</scope>
    <source>
        <strain evidence="1 2">K2R10-39</strain>
    </source>
</reference>
<keyword evidence="2" id="KW-1185">Reference proteome</keyword>
<name>A0A418X136_9BURK</name>
<dbReference type="PANTHER" id="PTHR35564">
    <property type="match status" value="1"/>
</dbReference>
<dbReference type="RefSeq" id="WP_119738437.1">
    <property type="nucleotide sequence ID" value="NZ_QYUN01000002.1"/>
</dbReference>
<dbReference type="OrthoDB" id="1523296at2"/>
<organism evidence="1 2">
    <name type="scientific">Noviherbaspirillum cavernae</name>
    <dbReference type="NCBI Taxonomy" id="2320862"/>
    <lineage>
        <taxon>Bacteria</taxon>
        <taxon>Pseudomonadati</taxon>
        <taxon>Pseudomonadota</taxon>
        <taxon>Betaproteobacteria</taxon>
        <taxon>Burkholderiales</taxon>
        <taxon>Oxalobacteraceae</taxon>
        <taxon>Noviherbaspirillum</taxon>
    </lineage>
</organism>
<comment type="caution">
    <text evidence="1">The sequence shown here is derived from an EMBL/GenBank/DDBJ whole genome shotgun (WGS) entry which is preliminary data.</text>
</comment>
<dbReference type="Proteomes" id="UP000285190">
    <property type="component" value="Unassembled WGS sequence"/>
</dbReference>